<protein>
    <submittedName>
        <fullName evidence="2">Uncharacterized protein</fullName>
    </submittedName>
</protein>
<evidence type="ECO:0000256" key="1">
    <source>
        <dbReference type="SAM" id="Phobius"/>
    </source>
</evidence>
<sequence length="86" mass="9691">MSLSSKSSHMATGPDPFPAESLLLRLNFQPETSKHPKPFPMEVATVSYVLGVAAIFLFYMLGKISNSLWFKPKKMEKLLKYQGLKD</sequence>
<evidence type="ECO:0000313" key="3">
    <source>
        <dbReference type="Proteomes" id="UP000326396"/>
    </source>
</evidence>
<feature type="transmembrane region" description="Helical" evidence="1">
    <location>
        <begin position="46"/>
        <end position="70"/>
    </location>
</feature>
<reference evidence="2 3" key="1">
    <citation type="submission" date="2019-05" db="EMBL/GenBank/DDBJ databases">
        <title>Mikania micrantha, genome provides insights into the molecular mechanism of rapid growth.</title>
        <authorList>
            <person name="Liu B."/>
        </authorList>
    </citation>
    <scope>NUCLEOTIDE SEQUENCE [LARGE SCALE GENOMIC DNA]</scope>
    <source>
        <strain evidence="2">NLD-2019</strain>
        <tissue evidence="2">Leaf</tissue>
    </source>
</reference>
<proteinExistence type="predicted"/>
<keyword evidence="3" id="KW-1185">Reference proteome</keyword>
<accession>A0A5N6LMH0</accession>
<keyword evidence="1" id="KW-0812">Transmembrane</keyword>
<gene>
    <name evidence="2" type="ORF">E3N88_40356</name>
</gene>
<name>A0A5N6LMH0_9ASTR</name>
<keyword evidence="1" id="KW-1133">Transmembrane helix</keyword>
<dbReference type="EMBL" id="SZYD01000019">
    <property type="protein sequence ID" value="KAD2393379.1"/>
    <property type="molecule type" value="Genomic_DNA"/>
</dbReference>
<organism evidence="2 3">
    <name type="scientific">Mikania micrantha</name>
    <name type="common">bitter vine</name>
    <dbReference type="NCBI Taxonomy" id="192012"/>
    <lineage>
        <taxon>Eukaryota</taxon>
        <taxon>Viridiplantae</taxon>
        <taxon>Streptophyta</taxon>
        <taxon>Embryophyta</taxon>
        <taxon>Tracheophyta</taxon>
        <taxon>Spermatophyta</taxon>
        <taxon>Magnoliopsida</taxon>
        <taxon>eudicotyledons</taxon>
        <taxon>Gunneridae</taxon>
        <taxon>Pentapetalae</taxon>
        <taxon>asterids</taxon>
        <taxon>campanulids</taxon>
        <taxon>Asterales</taxon>
        <taxon>Asteraceae</taxon>
        <taxon>Asteroideae</taxon>
        <taxon>Heliantheae alliance</taxon>
        <taxon>Eupatorieae</taxon>
        <taxon>Mikania</taxon>
    </lineage>
</organism>
<dbReference type="OrthoDB" id="1470350at2759"/>
<evidence type="ECO:0000313" key="2">
    <source>
        <dbReference type="EMBL" id="KAD2393379.1"/>
    </source>
</evidence>
<dbReference type="AlphaFoldDB" id="A0A5N6LMH0"/>
<comment type="caution">
    <text evidence="2">The sequence shown here is derived from an EMBL/GenBank/DDBJ whole genome shotgun (WGS) entry which is preliminary data.</text>
</comment>
<keyword evidence="1" id="KW-0472">Membrane</keyword>
<dbReference type="Proteomes" id="UP000326396">
    <property type="component" value="Linkage Group LG9"/>
</dbReference>